<dbReference type="OrthoDB" id="5642573at2"/>
<name>A0A2I6S9T5_9RHOO</name>
<gene>
    <name evidence="4" type="ORF">C0099_14315</name>
</gene>
<keyword evidence="2 4" id="KW-0808">Transferase</keyword>
<dbReference type="InterPro" id="IPR041698">
    <property type="entry name" value="Methyltransf_25"/>
</dbReference>
<evidence type="ECO:0000313" key="4">
    <source>
        <dbReference type="EMBL" id="AUN96009.1"/>
    </source>
</evidence>
<protein>
    <submittedName>
        <fullName evidence="4">Class I SAM-dependent methyltransferase</fullName>
    </submittedName>
</protein>
<evidence type="ECO:0000256" key="2">
    <source>
        <dbReference type="ARBA" id="ARBA00022679"/>
    </source>
</evidence>
<dbReference type="KEGG" id="atw:C0099_14315"/>
<dbReference type="GO" id="GO:0032259">
    <property type="term" value="P:methylation"/>
    <property type="evidence" value="ECO:0007669"/>
    <property type="project" value="UniProtKB-KW"/>
</dbReference>
<evidence type="ECO:0000256" key="1">
    <source>
        <dbReference type="ARBA" id="ARBA00022603"/>
    </source>
</evidence>
<dbReference type="PANTHER" id="PTHR43861">
    <property type="entry name" value="TRANS-ACONITATE 2-METHYLTRANSFERASE-RELATED"/>
    <property type="match status" value="1"/>
</dbReference>
<keyword evidence="5" id="KW-1185">Reference proteome</keyword>
<sequence length="206" mass="22664">MKAAQAFWDKAAPRYAKIRIRDETSYRRKVEITQQYLRPDWSVLEFGCGTGSTAIEHAPHVRHILATDVSGRMLEIAQDKARAAGIDNITFRCGTLDSAELPAGGFDAVLGLNVLHLLEDVAGAIARVHHLLRPGGMFVSSTALVGELKLHWRMAIPLMQTLGLAPHVSRIKHAELCAMLADAGFVIEHDWQPGRASAFIVARRPE</sequence>
<dbReference type="Gene3D" id="3.40.50.150">
    <property type="entry name" value="Vaccinia Virus protein VP39"/>
    <property type="match status" value="1"/>
</dbReference>
<dbReference type="Proteomes" id="UP000242205">
    <property type="component" value="Chromosome"/>
</dbReference>
<dbReference type="EMBL" id="CP025682">
    <property type="protein sequence ID" value="AUN96009.1"/>
    <property type="molecule type" value="Genomic_DNA"/>
</dbReference>
<dbReference type="GO" id="GO:0008168">
    <property type="term" value="F:methyltransferase activity"/>
    <property type="evidence" value="ECO:0007669"/>
    <property type="project" value="UniProtKB-KW"/>
</dbReference>
<accession>A0A2I6S9T5</accession>
<organism evidence="4 5">
    <name type="scientific">Pseudazoarcus pumilus</name>
    <dbReference type="NCBI Taxonomy" id="2067960"/>
    <lineage>
        <taxon>Bacteria</taxon>
        <taxon>Pseudomonadati</taxon>
        <taxon>Pseudomonadota</taxon>
        <taxon>Betaproteobacteria</taxon>
        <taxon>Rhodocyclales</taxon>
        <taxon>Zoogloeaceae</taxon>
        <taxon>Pseudazoarcus</taxon>
    </lineage>
</organism>
<dbReference type="InterPro" id="IPR029063">
    <property type="entry name" value="SAM-dependent_MTases_sf"/>
</dbReference>
<reference evidence="4 5" key="1">
    <citation type="submission" date="2018-01" db="EMBL/GenBank/DDBJ databases">
        <authorList>
            <person name="Fu G.-Y."/>
        </authorList>
    </citation>
    <scope>NUCLEOTIDE SEQUENCE [LARGE SCALE GENOMIC DNA]</scope>
    <source>
        <strain evidence="4 5">SY39</strain>
    </source>
</reference>
<evidence type="ECO:0000313" key="5">
    <source>
        <dbReference type="Proteomes" id="UP000242205"/>
    </source>
</evidence>
<evidence type="ECO:0000259" key="3">
    <source>
        <dbReference type="Pfam" id="PF13649"/>
    </source>
</evidence>
<dbReference type="CDD" id="cd02440">
    <property type="entry name" value="AdoMet_MTases"/>
    <property type="match status" value="1"/>
</dbReference>
<dbReference type="AlphaFoldDB" id="A0A2I6S9T5"/>
<keyword evidence="1 4" id="KW-0489">Methyltransferase</keyword>
<dbReference type="PANTHER" id="PTHR43861:SF1">
    <property type="entry name" value="TRANS-ACONITATE 2-METHYLTRANSFERASE"/>
    <property type="match status" value="1"/>
</dbReference>
<dbReference type="RefSeq" id="WP_102248054.1">
    <property type="nucleotide sequence ID" value="NZ_CP025682.1"/>
</dbReference>
<proteinExistence type="predicted"/>
<feature type="domain" description="Methyltransferase" evidence="3">
    <location>
        <begin position="43"/>
        <end position="136"/>
    </location>
</feature>
<dbReference type="SUPFAM" id="SSF53335">
    <property type="entry name" value="S-adenosyl-L-methionine-dependent methyltransferases"/>
    <property type="match status" value="1"/>
</dbReference>
<dbReference type="Pfam" id="PF13649">
    <property type="entry name" value="Methyltransf_25"/>
    <property type="match status" value="1"/>
</dbReference>